<dbReference type="InterPro" id="IPR038475">
    <property type="entry name" value="RecG_C_sf"/>
</dbReference>
<dbReference type="GeneID" id="98658792"/>
<dbReference type="EMBL" id="WAJR01000040">
    <property type="protein sequence ID" value="KAB1635981.1"/>
    <property type="molecule type" value="Genomic_DNA"/>
</dbReference>
<gene>
    <name evidence="1" type="ORF">F8C90_10265</name>
</gene>
<reference evidence="1 2" key="1">
    <citation type="submission" date="2019-09" db="EMBL/GenBank/DDBJ databases">
        <title>Whole genome shotgun sequencing (WGS) of Ellagibacter isourolithinifaciens DSM 104140(T) and Adlercreutzia muris DSM 29508(T).</title>
        <authorList>
            <person name="Stoll D.A."/>
            <person name="Danylec N."/>
            <person name="Huch M."/>
        </authorList>
    </citation>
    <scope>NUCLEOTIDE SEQUENCE [LARGE SCALE GENOMIC DNA]</scope>
    <source>
        <strain evidence="1 2">DSM 104140</strain>
    </source>
</reference>
<dbReference type="PANTHER" id="PTHR30595:SF6">
    <property type="entry name" value="SCHLAFEN ALBA-2 DOMAIN-CONTAINING PROTEIN"/>
    <property type="match status" value="1"/>
</dbReference>
<name>A0A6N6NJF3_9ACTN</name>
<dbReference type="Pfam" id="PF13749">
    <property type="entry name" value="HATPase_c_4"/>
    <property type="match status" value="1"/>
</dbReference>
<comment type="caution">
    <text evidence="1">The sequence shown here is derived from an EMBL/GenBank/DDBJ whole genome shotgun (WGS) entry which is preliminary data.</text>
</comment>
<dbReference type="RefSeq" id="WP_158050422.1">
    <property type="nucleotide sequence ID" value="NZ_WAJR01000040.1"/>
</dbReference>
<sequence length="225" mass="24842">MSNIRRRFVFGEPGMQRREIPEIPREAVREAVANALCHRDCTTGTAVEVNVYMDFVEVVSPGLFPEGDAPENHLAGADGGLKQRNPGIAQALFRSGMIEQYGTGIPRIKRYCDAEGVKFSYRQTANTTAIRFDRPGAQVSIEENASMPKHIGAAKYEILDEAERIAITLATERGRVTRRELSETAGIGKMKAVQTLKTLASKGALIWTGKSQNDPHQYYCLPSND</sequence>
<evidence type="ECO:0000313" key="2">
    <source>
        <dbReference type="Proteomes" id="UP000468668"/>
    </source>
</evidence>
<protein>
    <submittedName>
        <fullName evidence="1">Uncharacterized protein</fullName>
    </submittedName>
</protein>
<dbReference type="OrthoDB" id="3175437at2"/>
<dbReference type="AlphaFoldDB" id="A0A6N6NJF3"/>
<dbReference type="Proteomes" id="UP000468668">
    <property type="component" value="Unassembled WGS sequence"/>
</dbReference>
<accession>A0A6N6NJF3</accession>
<proteinExistence type="predicted"/>
<keyword evidence="2" id="KW-1185">Reference proteome</keyword>
<organism evidence="1 2">
    <name type="scientific">Ellagibacter isourolithinifaciens</name>
    <dbReference type="NCBI Taxonomy" id="2137581"/>
    <lineage>
        <taxon>Bacteria</taxon>
        <taxon>Bacillati</taxon>
        <taxon>Actinomycetota</taxon>
        <taxon>Coriobacteriia</taxon>
        <taxon>Eggerthellales</taxon>
        <taxon>Eggerthellaceae</taxon>
        <taxon>Ellagibacter</taxon>
    </lineage>
</organism>
<evidence type="ECO:0000313" key="1">
    <source>
        <dbReference type="EMBL" id="KAB1635981.1"/>
    </source>
</evidence>
<dbReference type="PANTHER" id="PTHR30595">
    <property type="entry name" value="GLPR-RELATED TRANSCRIPTIONAL REPRESSOR"/>
    <property type="match status" value="1"/>
</dbReference>
<dbReference type="Gene3D" id="3.30.565.60">
    <property type="match status" value="1"/>
</dbReference>